<protein>
    <recommendedName>
        <fullName evidence="2">YMC020W-like alpha/beta hydrolase domain-containing protein</fullName>
    </recommendedName>
</protein>
<evidence type="ECO:0000313" key="4">
    <source>
        <dbReference type="Proteomes" id="UP000187013"/>
    </source>
</evidence>
<dbReference type="OrthoDB" id="5598028at2759"/>
<dbReference type="Proteomes" id="UP000187013">
    <property type="component" value="Unassembled WGS sequence"/>
</dbReference>
<gene>
    <name evidence="3" type="ORF">ZYGR_0AK05650</name>
</gene>
<organism evidence="3 4">
    <name type="scientific">Zygosaccharomyces rouxii</name>
    <dbReference type="NCBI Taxonomy" id="4956"/>
    <lineage>
        <taxon>Eukaryota</taxon>
        <taxon>Fungi</taxon>
        <taxon>Dikarya</taxon>
        <taxon>Ascomycota</taxon>
        <taxon>Saccharomycotina</taxon>
        <taxon>Saccharomycetes</taxon>
        <taxon>Saccharomycetales</taxon>
        <taxon>Saccharomycetaceae</taxon>
        <taxon>Zygosaccharomyces</taxon>
    </lineage>
</organism>
<comment type="caution">
    <text evidence="3">The sequence shown here is derived from an EMBL/GenBank/DDBJ whole genome shotgun (WGS) entry which is preliminary data.</text>
</comment>
<dbReference type="AlphaFoldDB" id="A0A1Q3AF13"/>
<dbReference type="PANTHER" id="PTHR47349">
    <property type="entry name" value="CHROMOSOME 8, WHOLE GENOME SHOTGUN SEQUENCE"/>
    <property type="match status" value="1"/>
</dbReference>
<feature type="domain" description="YMC020W-like alpha/beta hydrolase" evidence="2">
    <location>
        <begin position="263"/>
        <end position="611"/>
    </location>
</feature>
<sequence>MSTALIWSKLKYQNKFHELSRLRFRSVLHLRGKSTMTTASSPTRRYMNSSPTRSLRPNNGQNNNDGQVNDPKKSSRIWSVWGDKTGINGQTTPPRQQGPPIIQFTSSQSSLKSEVPPAGAEQSLEEEYTVATDSKRQLEVPHEEQEPKRTWRFWSRSSSVNTDIAQEQQQNDGEQVVLPPKAATTLTNTWIPAEDVIVYKSAAAKRDLKNQTDTPEPNIVVPNFDILPHKSVWNSVQSSALALARRWNVVTGAPAQKCVYQQGPQAKLKHLSEDGKRPIKVLIVGVHGFFPTKMIRPFIGEPTGTSLKFVAEAEEVVKKYFEKYNQKTEISKIALEREGEIFERVNYFFDVMKNWAKEINQADFIYFVCHSQGSPVTMLLLAQLIDAGLINLDNTRFFNEGDVPFSTNKKIISILAMAGINNGPFYGADQTLFVRAYQTIERESLRELFQFQRPDSLVSQKLIRSIRIIVGSNVKIVFVGSINDQLVPLYSSMCLFASHPNFFRATFIDRSSRTPDFIMRLVNIAGTLLNLGYDEHGIIKEISPSLAGTLTGGGHSTIYNEAQVYELGLKFALETTDVTTDIPVRYRPYQLEQLSSNPYHLPWCMRGLMYEIGHHLDPNDISRLFQEFESWEPETKPLKDVKYRLTGLKNKL</sequence>
<accession>A0A1Q3AF13</accession>
<dbReference type="InterPro" id="IPR058934">
    <property type="entry name" value="YMC020W-like"/>
</dbReference>
<reference evidence="3 4" key="1">
    <citation type="submission" date="2016-08" db="EMBL/GenBank/DDBJ databases">
        <title>Draft genome sequence of allopolyploid Zygosaccharomyces rouxii.</title>
        <authorList>
            <person name="Watanabe J."/>
            <person name="Uehara K."/>
            <person name="Mogi Y."/>
            <person name="Tsukioka Y."/>
        </authorList>
    </citation>
    <scope>NUCLEOTIDE SEQUENCE [LARGE SCALE GENOMIC DNA]</scope>
    <source>
        <strain evidence="3 4">NBRC 110957</strain>
    </source>
</reference>
<feature type="compositionally biased region" description="Polar residues" evidence="1">
    <location>
        <begin position="35"/>
        <end position="56"/>
    </location>
</feature>
<dbReference type="PANTHER" id="PTHR47349:SF1">
    <property type="entry name" value="AER328WP"/>
    <property type="match status" value="1"/>
</dbReference>
<dbReference type="Pfam" id="PF26147">
    <property type="entry name" value="AB_HYDROLASE_YMC0-YMC35"/>
    <property type="match status" value="1"/>
</dbReference>
<evidence type="ECO:0000256" key="1">
    <source>
        <dbReference type="SAM" id="MobiDB-lite"/>
    </source>
</evidence>
<dbReference type="EMBL" id="BDGX01000037">
    <property type="protein sequence ID" value="GAV54063.1"/>
    <property type="molecule type" value="Genomic_DNA"/>
</dbReference>
<proteinExistence type="predicted"/>
<evidence type="ECO:0000313" key="3">
    <source>
        <dbReference type="EMBL" id="GAV54063.1"/>
    </source>
</evidence>
<dbReference type="InterPro" id="IPR058933">
    <property type="entry name" value="YMC020W-like_ab_hydrolase"/>
</dbReference>
<name>A0A1Q3AF13_ZYGRO</name>
<feature type="compositionally biased region" description="Low complexity" evidence="1">
    <location>
        <begin position="57"/>
        <end position="69"/>
    </location>
</feature>
<evidence type="ECO:0000259" key="2">
    <source>
        <dbReference type="Pfam" id="PF26147"/>
    </source>
</evidence>
<feature type="compositionally biased region" description="Low complexity" evidence="1">
    <location>
        <begin position="89"/>
        <end position="103"/>
    </location>
</feature>
<feature type="region of interest" description="Disordered" evidence="1">
    <location>
        <begin position="35"/>
        <end position="123"/>
    </location>
</feature>